<dbReference type="PANTHER" id="PTHR11362">
    <property type="entry name" value="PHOSPHATIDYLETHANOLAMINE-BINDING PROTEIN"/>
    <property type="match status" value="1"/>
</dbReference>
<dbReference type="Gene3D" id="3.90.280.10">
    <property type="entry name" value="PEBP-like"/>
    <property type="match status" value="1"/>
</dbReference>
<reference evidence="2" key="1">
    <citation type="submission" date="2015-04" db="UniProtKB">
        <authorList>
            <consortium name="EnsemblPlants"/>
        </authorList>
    </citation>
    <scope>IDENTIFICATION</scope>
</reference>
<organism evidence="2">
    <name type="scientific">Oryza punctata</name>
    <name type="common">Red rice</name>
    <dbReference type="NCBI Taxonomy" id="4537"/>
    <lineage>
        <taxon>Eukaryota</taxon>
        <taxon>Viridiplantae</taxon>
        <taxon>Streptophyta</taxon>
        <taxon>Embryophyta</taxon>
        <taxon>Tracheophyta</taxon>
        <taxon>Spermatophyta</taxon>
        <taxon>Magnoliopsida</taxon>
        <taxon>Liliopsida</taxon>
        <taxon>Poales</taxon>
        <taxon>Poaceae</taxon>
        <taxon>BOP clade</taxon>
        <taxon>Oryzoideae</taxon>
        <taxon>Oryzeae</taxon>
        <taxon>Oryzinae</taxon>
        <taxon>Oryza</taxon>
    </lineage>
</organism>
<dbReference type="AlphaFoldDB" id="A0A0E0JFB6"/>
<name>A0A0E0JFB6_ORYPU</name>
<dbReference type="Pfam" id="PF01161">
    <property type="entry name" value="PBP"/>
    <property type="match status" value="1"/>
</dbReference>
<proteinExistence type="inferred from homology"/>
<dbReference type="Gramene" id="OPUNC01G06350.1">
    <property type="protein sequence ID" value="OPUNC01G06350.1"/>
    <property type="gene ID" value="OPUNC01G06350"/>
</dbReference>
<dbReference type="OMA" id="FRQMARG"/>
<dbReference type="CDD" id="cd00866">
    <property type="entry name" value="PEBP_euk"/>
    <property type="match status" value="1"/>
</dbReference>
<sequence length="196" mass="21535">MLRRATLNYHKDNVKMSSANGLVLGRVIGDVVDPFSPVVTLRVMYNGVRVVNGEDLRPSAVSARPHVEVGGDDLRQFYTLVMVDPDAPNPSNPTLREYLHWLVTDIPGTTDANYGREVVCYESPRPTAGIHRVAVVLFRQMARGAVDQPPLLRHNFSTRSFADDHALAAPVAAAFFTCKPEGGTGGRRFRPPSRPS</sequence>
<evidence type="ECO:0000313" key="2">
    <source>
        <dbReference type="EnsemblPlants" id="OPUNC01G06350.1"/>
    </source>
</evidence>
<evidence type="ECO:0000313" key="3">
    <source>
        <dbReference type="Proteomes" id="UP000026962"/>
    </source>
</evidence>
<dbReference type="Proteomes" id="UP000026962">
    <property type="component" value="Chromosome 1"/>
</dbReference>
<comment type="similarity">
    <text evidence="1">Belongs to the phosphatidylethanolamine-binding protein family.</text>
</comment>
<dbReference type="PANTHER" id="PTHR11362:SF106">
    <property type="entry name" value="OS01G0202700 PROTEIN"/>
    <property type="match status" value="1"/>
</dbReference>
<protein>
    <submittedName>
        <fullName evidence="2">Uncharacterized protein</fullName>
    </submittedName>
</protein>
<dbReference type="InterPro" id="IPR008914">
    <property type="entry name" value="PEBP"/>
</dbReference>
<dbReference type="InterPro" id="IPR035810">
    <property type="entry name" value="PEBP_euk"/>
</dbReference>
<dbReference type="STRING" id="4537.A0A0E0JFB6"/>
<evidence type="ECO:0000256" key="1">
    <source>
        <dbReference type="ARBA" id="ARBA00007091"/>
    </source>
</evidence>
<keyword evidence="3" id="KW-1185">Reference proteome</keyword>
<dbReference type="SUPFAM" id="SSF49777">
    <property type="entry name" value="PEBP-like"/>
    <property type="match status" value="1"/>
</dbReference>
<accession>A0A0E0JFB6</accession>
<dbReference type="eggNOG" id="KOG3346">
    <property type="taxonomic scope" value="Eukaryota"/>
</dbReference>
<dbReference type="EnsemblPlants" id="OPUNC01G06350.1">
    <property type="protein sequence ID" value="OPUNC01G06350.1"/>
    <property type="gene ID" value="OPUNC01G06350"/>
</dbReference>
<reference evidence="2" key="2">
    <citation type="submission" date="2018-05" db="EMBL/GenBank/DDBJ databases">
        <title>OpunRS2 (Oryza punctata Reference Sequence Version 2).</title>
        <authorList>
            <person name="Zhang J."/>
            <person name="Kudrna D."/>
            <person name="Lee S."/>
            <person name="Talag J."/>
            <person name="Welchert J."/>
            <person name="Wing R.A."/>
        </authorList>
    </citation>
    <scope>NUCLEOTIDE SEQUENCE [LARGE SCALE GENOMIC DNA]</scope>
</reference>
<dbReference type="InterPro" id="IPR001858">
    <property type="entry name" value="Phosphatidylethanolamine-bd_CS"/>
</dbReference>
<dbReference type="InterPro" id="IPR036610">
    <property type="entry name" value="PEBP-like_sf"/>
</dbReference>
<dbReference type="PROSITE" id="PS01220">
    <property type="entry name" value="PBP"/>
    <property type="match status" value="1"/>
</dbReference>